<dbReference type="Proteomes" id="UP000613193">
    <property type="component" value="Unassembled WGS sequence"/>
</dbReference>
<keyword evidence="2" id="KW-1185">Reference proteome</keyword>
<dbReference type="EMBL" id="JAEHFW010000001">
    <property type="protein sequence ID" value="MBK0378085.1"/>
    <property type="molecule type" value="Genomic_DNA"/>
</dbReference>
<organism evidence="1 2">
    <name type="scientific">Mucilaginibacter segetis</name>
    <dbReference type="NCBI Taxonomy" id="2793071"/>
    <lineage>
        <taxon>Bacteria</taxon>
        <taxon>Pseudomonadati</taxon>
        <taxon>Bacteroidota</taxon>
        <taxon>Sphingobacteriia</taxon>
        <taxon>Sphingobacteriales</taxon>
        <taxon>Sphingobacteriaceae</taxon>
        <taxon>Mucilaginibacter</taxon>
    </lineage>
</organism>
<evidence type="ECO:0000313" key="1">
    <source>
        <dbReference type="EMBL" id="MBK0378085.1"/>
    </source>
</evidence>
<dbReference type="RefSeq" id="WP_200063555.1">
    <property type="nucleotide sequence ID" value="NZ_JAEHFW010000001.1"/>
</dbReference>
<accession>A0A934ULL5</accession>
<sequence length="136" mass="15528">MILNRSKKVLLVAPKAFPDKLLAGYSNVKHTQAINKIFPSIHEVKPDVILFDYAHMGTYMETVLRRLQTNSFYKNIKICCYKNASNEKTDSFLKILGVKYFIYKEDLQDESNSKTGTSTINNVLGNPILNLMSQFS</sequence>
<comment type="caution">
    <text evidence="1">The sequence shown here is derived from an EMBL/GenBank/DDBJ whole genome shotgun (WGS) entry which is preliminary data.</text>
</comment>
<reference evidence="1" key="1">
    <citation type="submission" date="2020-12" db="EMBL/GenBank/DDBJ databases">
        <title>Bacterial novel species Mucilaginibacter sp. SD-g isolated from soil.</title>
        <authorList>
            <person name="Jung H.-Y."/>
        </authorList>
    </citation>
    <scope>NUCLEOTIDE SEQUENCE</scope>
    <source>
        <strain evidence="1">SD-g</strain>
    </source>
</reference>
<name>A0A934ULL5_9SPHI</name>
<protein>
    <submittedName>
        <fullName evidence="1">Uncharacterized protein</fullName>
    </submittedName>
</protein>
<proteinExistence type="predicted"/>
<gene>
    <name evidence="1" type="ORF">I5M19_02105</name>
</gene>
<dbReference type="AlphaFoldDB" id="A0A934ULL5"/>
<evidence type="ECO:0000313" key="2">
    <source>
        <dbReference type="Proteomes" id="UP000613193"/>
    </source>
</evidence>